<dbReference type="Proteomes" id="UP000324632">
    <property type="component" value="Chromosome 16"/>
</dbReference>
<keyword evidence="2" id="KW-0732">Signal</keyword>
<dbReference type="AlphaFoldDB" id="A0A5A9NNZ3"/>
<gene>
    <name evidence="3" type="ORF">E1301_Tti012996</name>
</gene>
<evidence type="ECO:0000256" key="1">
    <source>
        <dbReference type="SAM" id="MobiDB-lite"/>
    </source>
</evidence>
<dbReference type="EMBL" id="SOYY01000016">
    <property type="protein sequence ID" value="KAA0710681.1"/>
    <property type="molecule type" value="Genomic_DNA"/>
</dbReference>
<feature type="chain" id="PRO_5022736852" evidence="2">
    <location>
        <begin position="23"/>
        <end position="638"/>
    </location>
</feature>
<feature type="region of interest" description="Disordered" evidence="1">
    <location>
        <begin position="81"/>
        <end position="102"/>
    </location>
</feature>
<feature type="compositionally biased region" description="Polar residues" evidence="1">
    <location>
        <begin position="310"/>
        <end position="326"/>
    </location>
</feature>
<sequence length="638" mass="69104">MCSGFCLRFFFALLPVYISCLGSYDGNMPTTNMQSVPERAFPEMGSEVKQVGNLIDLPNTQDNHGQYDRYQKESLFEGSSVKSDVKDCQTPTKPDTQDNTIKPLASVPNYNLLGFGQPPSQYESNALTDVQPVGQLASTSRGRATLMETPKVLGFKTFETSKSESSYEAMKPSAAGSNKIFAEQAPKHAYDRVLFKPQVSADALVGDPKWAQSNSIPSQFSKQHGASQRTESFSKFPAAGSSYGPILMGAPLQSKTNPRKPSKGGLTHPQANSLIVSSGAIVILKGGEHTQGHGRTLPNSVKPLRFPSNVDFNQYETPQSSQTSSVDFHAGGRHGKLWPASLYNSMRRERNSAGPKPPKLSGSDCSDDVGESSVASSRKLHLRGLESADGGKSVSHYESRKDVKDSRTFQKTYNTPHSVVKSSVASSGEIRMMSSPVSVQSKMHSIKLQVASKSNANSPEHRATFPSTRTAQQYMPFAAYPNSRHVQPTTGTYASPPPSGYKVFSSFMGTSYKQGTAPQKALSTSRFSATKPSVADPDEINAVRVRPNKWPKSIFANRQNQWASGNNVGAWTANSGALQSGLASSDLAHRQVQNVHDIITIPDMFGKGVIRRLSTISSSYRPGFAKPSSGSGSLYPWM</sequence>
<feature type="compositionally biased region" description="Polar residues" evidence="1">
    <location>
        <begin position="89"/>
        <end position="100"/>
    </location>
</feature>
<organism evidence="3 4">
    <name type="scientific">Triplophysa tibetana</name>
    <dbReference type="NCBI Taxonomy" id="1572043"/>
    <lineage>
        <taxon>Eukaryota</taxon>
        <taxon>Metazoa</taxon>
        <taxon>Chordata</taxon>
        <taxon>Craniata</taxon>
        <taxon>Vertebrata</taxon>
        <taxon>Euteleostomi</taxon>
        <taxon>Actinopterygii</taxon>
        <taxon>Neopterygii</taxon>
        <taxon>Teleostei</taxon>
        <taxon>Ostariophysi</taxon>
        <taxon>Cypriniformes</taxon>
        <taxon>Nemacheilidae</taxon>
        <taxon>Triplophysa</taxon>
    </lineage>
</organism>
<comment type="caution">
    <text evidence="3">The sequence shown here is derived from an EMBL/GenBank/DDBJ whole genome shotgun (WGS) entry which is preliminary data.</text>
</comment>
<evidence type="ECO:0000313" key="3">
    <source>
        <dbReference type="EMBL" id="KAA0710681.1"/>
    </source>
</evidence>
<feature type="compositionally biased region" description="Basic and acidic residues" evidence="1">
    <location>
        <begin position="395"/>
        <end position="408"/>
    </location>
</feature>
<reference evidence="3 4" key="1">
    <citation type="journal article" date="2019" name="Mol. Ecol. Resour.">
        <title>Chromosome-level genome assembly of Triplophysa tibetana, a fish adapted to the harsh high-altitude environment of the Tibetan Plateau.</title>
        <authorList>
            <person name="Yang X."/>
            <person name="Liu H."/>
            <person name="Ma Z."/>
            <person name="Zou Y."/>
            <person name="Zou M."/>
            <person name="Mao Y."/>
            <person name="Li X."/>
            <person name="Wang H."/>
            <person name="Chen T."/>
            <person name="Wang W."/>
            <person name="Yang R."/>
        </authorList>
    </citation>
    <scope>NUCLEOTIDE SEQUENCE [LARGE SCALE GENOMIC DNA]</scope>
    <source>
        <strain evidence="3">TTIB1903HZAU</strain>
        <tissue evidence="3">Muscle</tissue>
    </source>
</reference>
<accession>A0A5A9NNZ3</accession>
<protein>
    <submittedName>
        <fullName evidence="3">Uncharacterized protein</fullName>
    </submittedName>
</protein>
<proteinExistence type="predicted"/>
<feature type="region of interest" description="Disordered" evidence="1">
    <location>
        <begin position="249"/>
        <end position="271"/>
    </location>
</feature>
<evidence type="ECO:0000256" key="2">
    <source>
        <dbReference type="SAM" id="SignalP"/>
    </source>
</evidence>
<evidence type="ECO:0000313" key="4">
    <source>
        <dbReference type="Proteomes" id="UP000324632"/>
    </source>
</evidence>
<keyword evidence="4" id="KW-1185">Reference proteome</keyword>
<feature type="region of interest" description="Disordered" evidence="1">
    <location>
        <begin position="347"/>
        <end position="410"/>
    </location>
</feature>
<name>A0A5A9NNZ3_9TELE</name>
<feature type="signal peptide" evidence="2">
    <location>
        <begin position="1"/>
        <end position="22"/>
    </location>
</feature>
<feature type="region of interest" description="Disordered" evidence="1">
    <location>
        <begin position="289"/>
        <end position="331"/>
    </location>
</feature>